<reference evidence="5" key="1">
    <citation type="submission" date="2022-10" db="EMBL/GenBank/DDBJ databases">
        <title>Chitinophaga sp. nov., isolated from soil.</title>
        <authorList>
            <person name="Jeon C.O."/>
        </authorList>
    </citation>
    <scope>NUCLEOTIDE SEQUENCE</scope>
    <source>
        <strain evidence="5">R8</strain>
    </source>
</reference>
<name>A0ABY6IWW9_9BACT</name>
<dbReference type="Proteomes" id="UP001162741">
    <property type="component" value="Chromosome"/>
</dbReference>
<keyword evidence="6" id="KW-1185">Reference proteome</keyword>
<keyword evidence="3" id="KW-0804">Transcription</keyword>
<evidence type="ECO:0000313" key="5">
    <source>
        <dbReference type="EMBL" id="UYQ91875.1"/>
    </source>
</evidence>
<keyword evidence="1" id="KW-0805">Transcription regulation</keyword>
<organism evidence="5 6">
    <name type="scientific">Chitinophaga horti</name>
    <dbReference type="NCBI Taxonomy" id="2920382"/>
    <lineage>
        <taxon>Bacteria</taxon>
        <taxon>Pseudomonadati</taxon>
        <taxon>Bacteroidota</taxon>
        <taxon>Chitinophagia</taxon>
        <taxon>Chitinophagales</taxon>
        <taxon>Chitinophagaceae</taxon>
        <taxon>Chitinophaga</taxon>
    </lineage>
</organism>
<evidence type="ECO:0000256" key="3">
    <source>
        <dbReference type="ARBA" id="ARBA00023163"/>
    </source>
</evidence>
<dbReference type="PANTHER" id="PTHR42756">
    <property type="entry name" value="TRANSCRIPTIONAL REGULATOR, MARR"/>
    <property type="match status" value="1"/>
</dbReference>
<dbReference type="PROSITE" id="PS50995">
    <property type="entry name" value="HTH_MARR_2"/>
    <property type="match status" value="1"/>
</dbReference>
<protein>
    <submittedName>
        <fullName evidence="5">MarR family winged helix-turn-helix transcriptional regulator</fullName>
    </submittedName>
</protein>
<gene>
    <name evidence="5" type="ORF">MKQ68_17450</name>
</gene>
<dbReference type="SMART" id="SM00347">
    <property type="entry name" value="HTH_MARR"/>
    <property type="match status" value="1"/>
</dbReference>
<sequence>MAPTRDEKLQAIISQRSRSLIKLVSLVKKDIETKLMDRLHSMGYENFKMGDMVCLANVQLDGTINNELAKKAKITKQAMSKVVKSLETEGYIYTRKHETDNRASVIYLTDRGKDLAITAFECVREIQADYVSIIGEDDSEKLREILTKLLTKLDML</sequence>
<evidence type="ECO:0000313" key="6">
    <source>
        <dbReference type="Proteomes" id="UP001162741"/>
    </source>
</evidence>
<dbReference type="PRINTS" id="PR00598">
    <property type="entry name" value="HTHMARR"/>
</dbReference>
<dbReference type="InterPro" id="IPR036388">
    <property type="entry name" value="WH-like_DNA-bd_sf"/>
</dbReference>
<keyword evidence="2" id="KW-0238">DNA-binding</keyword>
<dbReference type="EMBL" id="CP107006">
    <property type="protein sequence ID" value="UYQ91875.1"/>
    <property type="molecule type" value="Genomic_DNA"/>
</dbReference>
<evidence type="ECO:0000256" key="2">
    <source>
        <dbReference type="ARBA" id="ARBA00023125"/>
    </source>
</evidence>
<dbReference type="PANTHER" id="PTHR42756:SF1">
    <property type="entry name" value="TRANSCRIPTIONAL REPRESSOR OF EMRAB OPERON"/>
    <property type="match status" value="1"/>
</dbReference>
<dbReference type="InterPro" id="IPR000835">
    <property type="entry name" value="HTH_MarR-typ"/>
</dbReference>
<dbReference type="SUPFAM" id="SSF46785">
    <property type="entry name" value="Winged helix' DNA-binding domain"/>
    <property type="match status" value="1"/>
</dbReference>
<evidence type="ECO:0000259" key="4">
    <source>
        <dbReference type="PROSITE" id="PS50995"/>
    </source>
</evidence>
<accession>A0ABY6IWW9</accession>
<dbReference type="Pfam" id="PF01047">
    <property type="entry name" value="MarR"/>
    <property type="match status" value="1"/>
</dbReference>
<dbReference type="RefSeq" id="WP_264280237.1">
    <property type="nucleotide sequence ID" value="NZ_CP107006.1"/>
</dbReference>
<dbReference type="Gene3D" id="1.10.10.10">
    <property type="entry name" value="Winged helix-like DNA-binding domain superfamily/Winged helix DNA-binding domain"/>
    <property type="match status" value="1"/>
</dbReference>
<proteinExistence type="predicted"/>
<feature type="domain" description="HTH marR-type" evidence="4">
    <location>
        <begin position="17"/>
        <end position="151"/>
    </location>
</feature>
<evidence type="ECO:0000256" key="1">
    <source>
        <dbReference type="ARBA" id="ARBA00023015"/>
    </source>
</evidence>
<dbReference type="InterPro" id="IPR036390">
    <property type="entry name" value="WH_DNA-bd_sf"/>
</dbReference>